<dbReference type="EMBL" id="DQAY01000051">
    <property type="protein sequence ID" value="HCO23044.1"/>
    <property type="molecule type" value="Genomic_DNA"/>
</dbReference>
<dbReference type="InterPro" id="IPR011042">
    <property type="entry name" value="6-blade_b-propeller_TolB-like"/>
</dbReference>
<feature type="signal peptide" evidence="2">
    <location>
        <begin position="1"/>
        <end position="27"/>
    </location>
</feature>
<evidence type="ECO:0000313" key="4">
    <source>
        <dbReference type="Proteomes" id="UP000263642"/>
    </source>
</evidence>
<evidence type="ECO:0000256" key="2">
    <source>
        <dbReference type="SAM" id="SignalP"/>
    </source>
</evidence>
<reference evidence="3 4" key="1">
    <citation type="journal article" date="2018" name="Nat. Biotechnol.">
        <title>A standardized bacterial taxonomy based on genome phylogeny substantially revises the tree of life.</title>
        <authorList>
            <person name="Parks D.H."/>
            <person name="Chuvochina M."/>
            <person name="Waite D.W."/>
            <person name="Rinke C."/>
            <person name="Skarshewski A."/>
            <person name="Chaumeil P.A."/>
            <person name="Hugenholtz P."/>
        </authorList>
    </citation>
    <scope>NUCLEOTIDE SEQUENCE [LARGE SCALE GENOMIC DNA]</scope>
    <source>
        <strain evidence="3">UBA9375</strain>
    </source>
</reference>
<feature type="chain" id="PRO_5017753587" evidence="2">
    <location>
        <begin position="28"/>
        <end position="309"/>
    </location>
</feature>
<sequence length="309" mass="34184">MKPVVYAAMLCLSVIMLQSSSLNRINADEKPKVNRTRFYIASPEGKDPKQYYVSEDYYNTGSPTFSPDGSKLAHDCWKSQEGETFSNVKIMVANADGSDPKIIGAGAMPSFSPGGNRIVFSQPSPSGVAIMNADGSNRTLIESGAWGAQWSPDGKKIAYRAYTSGKANLRIYDLIEDTRFDVFPEGKSPYSVISWNMAWSPDSNWVCFLGRNAADKMYEVVTVNVAGMKEGYKVHYRSKVSPYQDMAWHPQGDMIVFGSDTKPRQLLKFNPAEDKAPEPLDITVDGNINGDVSFTPDGQHLLFNARDKK</sequence>
<dbReference type="PANTHER" id="PTHR36842:SF1">
    <property type="entry name" value="PROTEIN TOLB"/>
    <property type="match status" value="1"/>
</dbReference>
<dbReference type="AlphaFoldDB" id="A0A3D3R2F1"/>
<dbReference type="SUPFAM" id="SSF82171">
    <property type="entry name" value="DPP6 N-terminal domain-like"/>
    <property type="match status" value="1"/>
</dbReference>
<name>A0A3D3R2F1_9PLAN</name>
<keyword evidence="2" id="KW-0732">Signal</keyword>
<accession>A0A3D3R2F1</accession>
<evidence type="ECO:0000313" key="3">
    <source>
        <dbReference type="EMBL" id="HCO23044.1"/>
    </source>
</evidence>
<organism evidence="3 4">
    <name type="scientific">Gimesia maris</name>
    <dbReference type="NCBI Taxonomy" id="122"/>
    <lineage>
        <taxon>Bacteria</taxon>
        <taxon>Pseudomonadati</taxon>
        <taxon>Planctomycetota</taxon>
        <taxon>Planctomycetia</taxon>
        <taxon>Planctomycetales</taxon>
        <taxon>Planctomycetaceae</taxon>
        <taxon>Gimesia</taxon>
    </lineage>
</organism>
<comment type="caution">
    <text evidence="3">The sequence shown here is derived from an EMBL/GenBank/DDBJ whole genome shotgun (WGS) entry which is preliminary data.</text>
</comment>
<dbReference type="Proteomes" id="UP000263642">
    <property type="component" value="Unassembled WGS sequence"/>
</dbReference>
<dbReference type="PANTHER" id="PTHR36842">
    <property type="entry name" value="PROTEIN TOLB HOMOLOG"/>
    <property type="match status" value="1"/>
</dbReference>
<proteinExistence type="inferred from homology"/>
<dbReference type="Pfam" id="PF07676">
    <property type="entry name" value="PD40"/>
    <property type="match status" value="2"/>
</dbReference>
<protein>
    <submittedName>
        <fullName evidence="3">Translocation protein TolB</fullName>
    </submittedName>
</protein>
<gene>
    <name evidence="3" type="ORF">DIT97_08290</name>
</gene>
<evidence type="ECO:0000256" key="1">
    <source>
        <dbReference type="ARBA" id="ARBA00009820"/>
    </source>
</evidence>
<comment type="similarity">
    <text evidence="1">Belongs to the TolB family.</text>
</comment>
<dbReference type="InterPro" id="IPR011659">
    <property type="entry name" value="WD40"/>
</dbReference>
<dbReference type="Gene3D" id="2.120.10.30">
    <property type="entry name" value="TolB, C-terminal domain"/>
    <property type="match status" value="1"/>
</dbReference>